<dbReference type="Pfam" id="PF00664">
    <property type="entry name" value="ABC_membrane"/>
    <property type="match status" value="1"/>
</dbReference>
<dbReference type="InterPro" id="IPR036640">
    <property type="entry name" value="ABC1_TM_sf"/>
</dbReference>
<name>A0A653DBE5_CALMS</name>
<evidence type="ECO:0000259" key="7">
    <source>
        <dbReference type="PROSITE" id="PS50929"/>
    </source>
</evidence>
<evidence type="ECO:0000256" key="1">
    <source>
        <dbReference type="ARBA" id="ARBA00004141"/>
    </source>
</evidence>
<evidence type="ECO:0000256" key="6">
    <source>
        <dbReference type="SAM" id="Phobius"/>
    </source>
</evidence>
<dbReference type="AlphaFoldDB" id="A0A653DBE5"/>
<feature type="transmembrane region" description="Helical" evidence="6">
    <location>
        <begin position="116"/>
        <end position="140"/>
    </location>
</feature>
<sequence>MGKKNKRDSLGDDLDWEDGSEGSEENNGTELSGKRRHAKSIPYYRLFSFSTTLDKFCIIIACLCATLSGAINPIVMILFGEVTGAIVNYAETFDESLPEQEKAKLKNDLWQETQRFAVISAVVGLVMVATTYVYTVLFGYSSTNQILKMRKALFEKILNQDIEWFDKNQSGEFTTTITQ</sequence>
<comment type="subcellular location">
    <subcellularLocation>
        <location evidence="1">Membrane</location>
        <topology evidence="1">Multi-pass membrane protein</topology>
    </subcellularLocation>
</comment>
<proteinExistence type="predicted"/>
<dbReference type="GO" id="GO:0005524">
    <property type="term" value="F:ATP binding"/>
    <property type="evidence" value="ECO:0007669"/>
    <property type="project" value="InterPro"/>
</dbReference>
<dbReference type="PANTHER" id="PTHR43394">
    <property type="entry name" value="ATP-DEPENDENT PERMEASE MDL1, MITOCHONDRIAL"/>
    <property type="match status" value="1"/>
</dbReference>
<evidence type="ECO:0000256" key="5">
    <source>
        <dbReference type="SAM" id="MobiDB-lite"/>
    </source>
</evidence>
<dbReference type="SUPFAM" id="SSF90123">
    <property type="entry name" value="ABC transporter transmembrane region"/>
    <property type="match status" value="1"/>
</dbReference>
<dbReference type="GO" id="GO:0016020">
    <property type="term" value="C:membrane"/>
    <property type="evidence" value="ECO:0007669"/>
    <property type="project" value="UniProtKB-SubCell"/>
</dbReference>
<keyword evidence="2 6" id="KW-0812">Transmembrane</keyword>
<keyword evidence="3 6" id="KW-1133">Transmembrane helix</keyword>
<gene>
    <name evidence="8" type="ORF">CALMAC_LOCUS15857</name>
</gene>
<reference evidence="8 9" key="1">
    <citation type="submission" date="2019-01" db="EMBL/GenBank/DDBJ databases">
        <authorList>
            <person name="Sayadi A."/>
        </authorList>
    </citation>
    <scope>NUCLEOTIDE SEQUENCE [LARGE SCALE GENOMIC DNA]</scope>
</reference>
<evidence type="ECO:0000313" key="9">
    <source>
        <dbReference type="Proteomes" id="UP000410492"/>
    </source>
</evidence>
<feature type="domain" description="ABC transmembrane type-1" evidence="7">
    <location>
        <begin position="59"/>
        <end position="179"/>
    </location>
</feature>
<dbReference type="InterPro" id="IPR039421">
    <property type="entry name" value="Type_1_exporter"/>
</dbReference>
<evidence type="ECO:0000313" key="8">
    <source>
        <dbReference type="EMBL" id="VEN57176.1"/>
    </source>
</evidence>
<evidence type="ECO:0000256" key="4">
    <source>
        <dbReference type="ARBA" id="ARBA00023136"/>
    </source>
</evidence>
<evidence type="ECO:0000256" key="2">
    <source>
        <dbReference type="ARBA" id="ARBA00022692"/>
    </source>
</evidence>
<dbReference type="PROSITE" id="PS50929">
    <property type="entry name" value="ABC_TM1F"/>
    <property type="match status" value="1"/>
</dbReference>
<keyword evidence="4 6" id="KW-0472">Membrane</keyword>
<dbReference type="InterPro" id="IPR011527">
    <property type="entry name" value="ABC1_TM_dom"/>
</dbReference>
<feature type="region of interest" description="Disordered" evidence="5">
    <location>
        <begin position="1"/>
        <end position="33"/>
    </location>
</feature>
<feature type="compositionally biased region" description="Acidic residues" evidence="5">
    <location>
        <begin position="11"/>
        <end position="24"/>
    </location>
</feature>
<dbReference type="EMBL" id="CAACVG010010999">
    <property type="protein sequence ID" value="VEN57176.1"/>
    <property type="molecule type" value="Genomic_DNA"/>
</dbReference>
<dbReference type="Proteomes" id="UP000410492">
    <property type="component" value="Unassembled WGS sequence"/>
</dbReference>
<feature type="non-terminal residue" evidence="8">
    <location>
        <position position="179"/>
    </location>
</feature>
<accession>A0A653DBE5</accession>
<dbReference type="GO" id="GO:0140359">
    <property type="term" value="F:ABC-type transporter activity"/>
    <property type="evidence" value="ECO:0007669"/>
    <property type="project" value="InterPro"/>
</dbReference>
<dbReference type="OrthoDB" id="6500128at2759"/>
<evidence type="ECO:0000256" key="3">
    <source>
        <dbReference type="ARBA" id="ARBA00022989"/>
    </source>
</evidence>
<protein>
    <recommendedName>
        <fullName evidence="7">ABC transmembrane type-1 domain-containing protein</fullName>
    </recommendedName>
</protein>
<dbReference type="PANTHER" id="PTHR43394:SF22">
    <property type="entry name" value="ABC TRANSMEMBRANE TYPE-1 DOMAIN-CONTAINING PROTEIN"/>
    <property type="match status" value="1"/>
</dbReference>
<organism evidence="8 9">
    <name type="scientific">Callosobruchus maculatus</name>
    <name type="common">Southern cowpea weevil</name>
    <name type="synonym">Pulse bruchid</name>
    <dbReference type="NCBI Taxonomy" id="64391"/>
    <lineage>
        <taxon>Eukaryota</taxon>
        <taxon>Metazoa</taxon>
        <taxon>Ecdysozoa</taxon>
        <taxon>Arthropoda</taxon>
        <taxon>Hexapoda</taxon>
        <taxon>Insecta</taxon>
        <taxon>Pterygota</taxon>
        <taxon>Neoptera</taxon>
        <taxon>Endopterygota</taxon>
        <taxon>Coleoptera</taxon>
        <taxon>Polyphaga</taxon>
        <taxon>Cucujiformia</taxon>
        <taxon>Chrysomeloidea</taxon>
        <taxon>Chrysomelidae</taxon>
        <taxon>Bruchinae</taxon>
        <taxon>Bruchini</taxon>
        <taxon>Callosobruchus</taxon>
    </lineage>
</organism>
<feature type="transmembrane region" description="Helical" evidence="6">
    <location>
        <begin position="56"/>
        <end position="79"/>
    </location>
</feature>
<keyword evidence="9" id="KW-1185">Reference proteome</keyword>
<dbReference type="Gene3D" id="1.20.1560.10">
    <property type="entry name" value="ABC transporter type 1, transmembrane domain"/>
    <property type="match status" value="1"/>
</dbReference>